<sequence length="77" mass="8682">MDLLMCSLRRKDVAPLRPSLDSFPFHYVFAVKEAGDQTTLRPSCEPCWLPALCKQSIGILSKTILFSRSQKIKVEVA</sequence>
<reference evidence="1" key="2">
    <citation type="submission" date="2020-11" db="EMBL/GenBank/DDBJ databases">
        <authorList>
            <person name="McCartney M.A."/>
            <person name="Auch B."/>
            <person name="Kono T."/>
            <person name="Mallez S."/>
            <person name="Becker A."/>
            <person name="Gohl D.M."/>
            <person name="Silverstein K.A.T."/>
            <person name="Koren S."/>
            <person name="Bechman K.B."/>
            <person name="Herman A."/>
            <person name="Abrahante J.E."/>
            <person name="Garbe J."/>
        </authorList>
    </citation>
    <scope>NUCLEOTIDE SEQUENCE</scope>
    <source>
        <strain evidence="1">Duluth1</strain>
        <tissue evidence="1">Whole animal</tissue>
    </source>
</reference>
<comment type="caution">
    <text evidence="1">The sequence shown here is derived from an EMBL/GenBank/DDBJ whole genome shotgun (WGS) entry which is preliminary data.</text>
</comment>
<proteinExistence type="predicted"/>
<dbReference type="AlphaFoldDB" id="A0A9D4K2B9"/>
<evidence type="ECO:0000313" key="1">
    <source>
        <dbReference type="EMBL" id="KAH3830077.1"/>
    </source>
</evidence>
<reference evidence="1" key="1">
    <citation type="journal article" date="2019" name="bioRxiv">
        <title>The Genome of the Zebra Mussel, Dreissena polymorpha: A Resource for Invasive Species Research.</title>
        <authorList>
            <person name="McCartney M.A."/>
            <person name="Auch B."/>
            <person name="Kono T."/>
            <person name="Mallez S."/>
            <person name="Zhang Y."/>
            <person name="Obille A."/>
            <person name="Becker A."/>
            <person name="Abrahante J.E."/>
            <person name="Garbe J."/>
            <person name="Badalamenti J.P."/>
            <person name="Herman A."/>
            <person name="Mangelson H."/>
            <person name="Liachko I."/>
            <person name="Sullivan S."/>
            <person name="Sone E.D."/>
            <person name="Koren S."/>
            <person name="Silverstein K.A.T."/>
            <person name="Beckman K.B."/>
            <person name="Gohl D.M."/>
        </authorList>
    </citation>
    <scope>NUCLEOTIDE SEQUENCE</scope>
    <source>
        <strain evidence="1">Duluth1</strain>
        <tissue evidence="1">Whole animal</tissue>
    </source>
</reference>
<organism evidence="1 2">
    <name type="scientific">Dreissena polymorpha</name>
    <name type="common">Zebra mussel</name>
    <name type="synonym">Mytilus polymorpha</name>
    <dbReference type="NCBI Taxonomy" id="45954"/>
    <lineage>
        <taxon>Eukaryota</taxon>
        <taxon>Metazoa</taxon>
        <taxon>Spiralia</taxon>
        <taxon>Lophotrochozoa</taxon>
        <taxon>Mollusca</taxon>
        <taxon>Bivalvia</taxon>
        <taxon>Autobranchia</taxon>
        <taxon>Heteroconchia</taxon>
        <taxon>Euheterodonta</taxon>
        <taxon>Imparidentia</taxon>
        <taxon>Neoheterodontei</taxon>
        <taxon>Myida</taxon>
        <taxon>Dreissenoidea</taxon>
        <taxon>Dreissenidae</taxon>
        <taxon>Dreissena</taxon>
    </lineage>
</organism>
<dbReference type="EMBL" id="JAIWYP010000004">
    <property type="protein sequence ID" value="KAH3830077.1"/>
    <property type="molecule type" value="Genomic_DNA"/>
</dbReference>
<accession>A0A9D4K2B9</accession>
<name>A0A9D4K2B9_DREPO</name>
<gene>
    <name evidence="1" type="ORF">DPMN_103314</name>
</gene>
<keyword evidence="2" id="KW-1185">Reference proteome</keyword>
<dbReference type="Proteomes" id="UP000828390">
    <property type="component" value="Unassembled WGS sequence"/>
</dbReference>
<evidence type="ECO:0000313" key="2">
    <source>
        <dbReference type="Proteomes" id="UP000828390"/>
    </source>
</evidence>
<protein>
    <submittedName>
        <fullName evidence="1">Uncharacterized protein</fullName>
    </submittedName>
</protein>